<keyword evidence="1" id="KW-0812">Transmembrane</keyword>
<proteinExistence type="predicted"/>
<accession>A0AAQ3MKQ1</accession>
<keyword evidence="3" id="KW-1185">Reference proteome</keyword>
<sequence>MRILMYYYMLKVLHPLQHLFPKLCCWSYIDSTIIIIVIIIITFTMKRKYSFWPVIALEKQRKTRFCARNEKLHIAVFISSRKELFCHKLHLFLTALVDSVKLWVSHSFIPEN</sequence>
<keyword evidence="1" id="KW-1133">Transmembrane helix</keyword>
<organism evidence="2 3">
    <name type="scientific">Vigna mungo</name>
    <name type="common">Black gram</name>
    <name type="synonym">Phaseolus mungo</name>
    <dbReference type="NCBI Taxonomy" id="3915"/>
    <lineage>
        <taxon>Eukaryota</taxon>
        <taxon>Viridiplantae</taxon>
        <taxon>Streptophyta</taxon>
        <taxon>Embryophyta</taxon>
        <taxon>Tracheophyta</taxon>
        <taxon>Spermatophyta</taxon>
        <taxon>Magnoliopsida</taxon>
        <taxon>eudicotyledons</taxon>
        <taxon>Gunneridae</taxon>
        <taxon>Pentapetalae</taxon>
        <taxon>rosids</taxon>
        <taxon>fabids</taxon>
        <taxon>Fabales</taxon>
        <taxon>Fabaceae</taxon>
        <taxon>Papilionoideae</taxon>
        <taxon>50 kb inversion clade</taxon>
        <taxon>NPAAA clade</taxon>
        <taxon>indigoferoid/millettioid clade</taxon>
        <taxon>Phaseoleae</taxon>
        <taxon>Vigna</taxon>
    </lineage>
</organism>
<name>A0AAQ3MKQ1_VIGMU</name>
<evidence type="ECO:0000313" key="3">
    <source>
        <dbReference type="Proteomes" id="UP001374535"/>
    </source>
</evidence>
<gene>
    <name evidence="2" type="ORF">V8G54_031748</name>
</gene>
<dbReference type="Proteomes" id="UP001374535">
    <property type="component" value="Chromosome 10"/>
</dbReference>
<evidence type="ECO:0000256" key="1">
    <source>
        <dbReference type="SAM" id="Phobius"/>
    </source>
</evidence>
<protein>
    <submittedName>
        <fullName evidence="2">Uncharacterized protein</fullName>
    </submittedName>
</protein>
<reference evidence="2 3" key="1">
    <citation type="journal article" date="2023" name="Life. Sci Alliance">
        <title>Evolutionary insights into 3D genome organization and epigenetic landscape of Vigna mungo.</title>
        <authorList>
            <person name="Junaid A."/>
            <person name="Singh B."/>
            <person name="Bhatia S."/>
        </authorList>
    </citation>
    <scope>NUCLEOTIDE SEQUENCE [LARGE SCALE GENOMIC DNA]</scope>
    <source>
        <strain evidence="2">Urdbean</strain>
    </source>
</reference>
<dbReference type="AlphaFoldDB" id="A0AAQ3MKQ1"/>
<evidence type="ECO:0000313" key="2">
    <source>
        <dbReference type="EMBL" id="WVY92660.1"/>
    </source>
</evidence>
<keyword evidence="1" id="KW-0472">Membrane</keyword>
<feature type="transmembrane region" description="Helical" evidence="1">
    <location>
        <begin position="20"/>
        <end position="43"/>
    </location>
</feature>
<dbReference type="EMBL" id="CP144691">
    <property type="protein sequence ID" value="WVY92660.1"/>
    <property type="molecule type" value="Genomic_DNA"/>
</dbReference>